<protein>
    <submittedName>
        <fullName evidence="1">Uncharacterized protein</fullName>
    </submittedName>
</protein>
<proteinExistence type="predicted"/>
<evidence type="ECO:0000313" key="2">
    <source>
        <dbReference type="Proteomes" id="UP000637578"/>
    </source>
</evidence>
<accession>A0A8J3CCZ5</accession>
<dbReference type="EMBL" id="BMMK01000035">
    <property type="protein sequence ID" value="GGM75889.1"/>
    <property type="molecule type" value="Genomic_DNA"/>
</dbReference>
<dbReference type="AlphaFoldDB" id="A0A8J3CCZ5"/>
<gene>
    <name evidence="1" type="ORF">GCM10012275_53300</name>
</gene>
<sequence>MGPFYTAFGRDAGAGVLYRATTALITRGTDGNREPSTLRFDCESGTLFRRDALLPLPVFRQALVYYALTGEPDPGVAWAELDYEADIYAPPYDNRHSPAEWARLHA</sequence>
<dbReference type="Proteomes" id="UP000637578">
    <property type="component" value="Unassembled WGS sequence"/>
</dbReference>
<dbReference type="RefSeq" id="WP_189061171.1">
    <property type="nucleotide sequence ID" value="NZ_BMMK01000035.1"/>
</dbReference>
<evidence type="ECO:0000313" key="1">
    <source>
        <dbReference type="EMBL" id="GGM75889.1"/>
    </source>
</evidence>
<reference evidence="1" key="1">
    <citation type="journal article" date="2014" name="Int. J. Syst. Evol. Microbiol.">
        <title>Complete genome sequence of Corynebacterium casei LMG S-19264T (=DSM 44701T), isolated from a smear-ripened cheese.</title>
        <authorList>
            <consortium name="US DOE Joint Genome Institute (JGI-PGF)"/>
            <person name="Walter F."/>
            <person name="Albersmeier A."/>
            <person name="Kalinowski J."/>
            <person name="Ruckert C."/>
        </authorList>
    </citation>
    <scope>NUCLEOTIDE SEQUENCE</scope>
    <source>
        <strain evidence="1">CGMCC 4.5737</strain>
    </source>
</reference>
<name>A0A8J3CCZ5_9PSEU</name>
<organism evidence="1 2">
    <name type="scientific">Longimycelium tulufanense</name>
    <dbReference type="NCBI Taxonomy" id="907463"/>
    <lineage>
        <taxon>Bacteria</taxon>
        <taxon>Bacillati</taxon>
        <taxon>Actinomycetota</taxon>
        <taxon>Actinomycetes</taxon>
        <taxon>Pseudonocardiales</taxon>
        <taxon>Pseudonocardiaceae</taxon>
        <taxon>Longimycelium</taxon>
    </lineage>
</organism>
<reference evidence="1" key="2">
    <citation type="submission" date="2020-09" db="EMBL/GenBank/DDBJ databases">
        <authorList>
            <person name="Sun Q."/>
            <person name="Zhou Y."/>
        </authorList>
    </citation>
    <scope>NUCLEOTIDE SEQUENCE</scope>
    <source>
        <strain evidence="1">CGMCC 4.5737</strain>
    </source>
</reference>
<keyword evidence="2" id="KW-1185">Reference proteome</keyword>
<comment type="caution">
    <text evidence="1">The sequence shown here is derived from an EMBL/GenBank/DDBJ whole genome shotgun (WGS) entry which is preliminary data.</text>
</comment>